<gene>
    <name evidence="2" type="ORF">Zmor_017583</name>
</gene>
<dbReference type="PANTHER" id="PTHR33223">
    <property type="entry name" value="CCHC-TYPE DOMAIN-CONTAINING PROTEIN"/>
    <property type="match status" value="1"/>
</dbReference>
<keyword evidence="3" id="KW-1185">Reference proteome</keyword>
<dbReference type="Proteomes" id="UP001168821">
    <property type="component" value="Unassembled WGS sequence"/>
</dbReference>
<sequence length="214" mass="23986">MSDDENHEDNNETMTYSIEIALKMIPEFSGIRDDLHKFLTCVDIVYGMCTTNAHKTSLLNVVKTKLSGQAYDLIKYSTFASWTELKTKLENQYSEKRSIAQIQTELLGIKQNKDTVRDFANKIIKLNSDLNDVCIKAQGDQAAELIQNLNKHSALKAFVDGLNDPIKLIIKASRYEVLNEAIEAACEEEKSLNLQKGVTRGGLSYEAGEAVPHQ</sequence>
<dbReference type="Pfam" id="PF03732">
    <property type="entry name" value="Retrotrans_gag"/>
    <property type="match status" value="1"/>
</dbReference>
<feature type="domain" description="Retrotransposon gag" evidence="1">
    <location>
        <begin position="79"/>
        <end position="163"/>
    </location>
</feature>
<protein>
    <recommendedName>
        <fullName evidence="1">Retrotransposon gag domain-containing protein</fullName>
    </recommendedName>
</protein>
<dbReference type="PANTHER" id="PTHR33223:SF6">
    <property type="entry name" value="CCHC-TYPE DOMAIN-CONTAINING PROTEIN"/>
    <property type="match status" value="1"/>
</dbReference>
<accession>A0AA38IBN0</accession>
<dbReference type="AlphaFoldDB" id="A0AA38IBN0"/>
<reference evidence="2" key="1">
    <citation type="journal article" date="2023" name="G3 (Bethesda)">
        <title>Whole genome assemblies of Zophobas morio and Tenebrio molitor.</title>
        <authorList>
            <person name="Kaur S."/>
            <person name="Stinson S.A."/>
            <person name="diCenzo G.C."/>
        </authorList>
    </citation>
    <scope>NUCLEOTIDE SEQUENCE</scope>
    <source>
        <strain evidence="2">QUZm001</strain>
    </source>
</reference>
<comment type="caution">
    <text evidence="2">The sequence shown here is derived from an EMBL/GenBank/DDBJ whole genome shotgun (WGS) entry which is preliminary data.</text>
</comment>
<dbReference type="EMBL" id="JALNTZ010000005">
    <property type="protein sequence ID" value="KAJ3651551.1"/>
    <property type="molecule type" value="Genomic_DNA"/>
</dbReference>
<evidence type="ECO:0000259" key="1">
    <source>
        <dbReference type="Pfam" id="PF03732"/>
    </source>
</evidence>
<dbReference type="InterPro" id="IPR005162">
    <property type="entry name" value="Retrotrans_gag_dom"/>
</dbReference>
<proteinExistence type="predicted"/>
<evidence type="ECO:0000313" key="3">
    <source>
        <dbReference type="Proteomes" id="UP001168821"/>
    </source>
</evidence>
<organism evidence="2 3">
    <name type="scientific">Zophobas morio</name>
    <dbReference type="NCBI Taxonomy" id="2755281"/>
    <lineage>
        <taxon>Eukaryota</taxon>
        <taxon>Metazoa</taxon>
        <taxon>Ecdysozoa</taxon>
        <taxon>Arthropoda</taxon>
        <taxon>Hexapoda</taxon>
        <taxon>Insecta</taxon>
        <taxon>Pterygota</taxon>
        <taxon>Neoptera</taxon>
        <taxon>Endopterygota</taxon>
        <taxon>Coleoptera</taxon>
        <taxon>Polyphaga</taxon>
        <taxon>Cucujiformia</taxon>
        <taxon>Tenebrionidae</taxon>
        <taxon>Zophobas</taxon>
    </lineage>
</organism>
<evidence type="ECO:0000313" key="2">
    <source>
        <dbReference type="EMBL" id="KAJ3651551.1"/>
    </source>
</evidence>
<name>A0AA38IBN0_9CUCU</name>